<dbReference type="EMBL" id="JAUQSY010000012">
    <property type="protein sequence ID" value="MDO7876616.1"/>
    <property type="molecule type" value="Genomic_DNA"/>
</dbReference>
<sequence length="735" mass="79536">MRPDFSTIPYNAAHPAAPAAATTAPTLTPEGIDLKPTYTAADVANLDHLGFGAGQAPYLRGPYASMYVQNPWTIRQYAGFSTAEESNAFYRRNLAGGQKGLSVAFDLATHRGYDSDHPRVVGDVGKAGVAIDSVEDMKILFDQIPLDQMSVSMTMNGAVLPVLAFYIVAAEEQGVGPEKLAGTIQNDILKEFMVRNTYIYPPLPSMRIIADIFSYTAAHMPKFNSISISGYHMQEAGATADLELAYTLADGLEYVRAGLAAGMKIDEFAPRLSFFWAIGMNHFMEIAKLRAGRLLWAKLIQQFNPANPKSLALRTHCQTSGYSLTEQDPFNNVARTAIEALAAALGGTQSLHTNALDEAIALPTDFSARIARNTQLYLQHETDITRVVDPWGGSYYVETLTHELANKAWALIQEVEELGGMAKAIETGLPKLRIEEAAARKQARIDSGKEIIVGVNKYRPSEEQEIEVLDIDNDAVRESQVARLKQIRATRDEAAVQAALKALTEAAGENYELKVMSYELEGAAASASPEPTHNSKLITHNLLALAVTAARHRATLGEISDALEAVYGRHQATTRTVSGVYSSEMDYDQEFANARAAAEDFAAREGRRPRMMVAKMGQDGHDRGAKIIATSFADVGFDVDIAPLFQTPAEVARQAAENDVHVVGVSSLAAGHKTLLPQLLAELRELGRPDILVIAGGVIPAQDYQFLYEAGVAGVYGPGTVIARAAQEILGKLGE</sequence>
<dbReference type="InterPro" id="IPR058549">
    <property type="entry name" value="MeMalonylCoA_mutase_a/b_site"/>
</dbReference>
<reference evidence="9" key="1">
    <citation type="submission" date="2023-07" db="EMBL/GenBank/DDBJ databases">
        <authorList>
            <person name="Kim M.K."/>
        </authorList>
    </citation>
    <scope>NUCLEOTIDE SEQUENCE</scope>
    <source>
        <strain evidence="9">ASUV-10-1</strain>
    </source>
</reference>
<dbReference type="SUPFAM" id="SSF52242">
    <property type="entry name" value="Cobalamin (vitamin B12)-binding domain"/>
    <property type="match status" value="1"/>
</dbReference>
<evidence type="ECO:0000256" key="4">
    <source>
        <dbReference type="ARBA" id="ARBA00022628"/>
    </source>
</evidence>
<dbReference type="InterPro" id="IPR016176">
    <property type="entry name" value="Cbl-dep_enz_cat"/>
</dbReference>
<proteinExistence type="inferred from homology"/>
<evidence type="ECO:0000259" key="8">
    <source>
        <dbReference type="PROSITE" id="PS51332"/>
    </source>
</evidence>
<evidence type="ECO:0000256" key="2">
    <source>
        <dbReference type="ARBA" id="ARBA00008465"/>
    </source>
</evidence>
<dbReference type="EC" id="5.4.99.2" evidence="3"/>
<comment type="cofactor">
    <cofactor evidence="1">
        <name>adenosylcob(III)alamin</name>
        <dbReference type="ChEBI" id="CHEBI:18408"/>
    </cofactor>
</comment>
<evidence type="ECO:0000256" key="7">
    <source>
        <dbReference type="ARBA" id="ARBA00023285"/>
    </source>
</evidence>
<dbReference type="Proteomes" id="UP001176429">
    <property type="component" value="Unassembled WGS sequence"/>
</dbReference>
<keyword evidence="5" id="KW-0479">Metal-binding</keyword>
<comment type="caution">
    <text evidence="9">The sequence shown here is derived from an EMBL/GenBank/DDBJ whole genome shotgun (WGS) entry which is preliminary data.</text>
</comment>
<dbReference type="PANTHER" id="PTHR48101:SF4">
    <property type="entry name" value="METHYLMALONYL-COA MUTASE, MITOCHONDRIAL"/>
    <property type="match status" value="1"/>
</dbReference>
<dbReference type="NCBIfam" id="TIGR00640">
    <property type="entry name" value="acid_CoA_mut_C"/>
    <property type="match status" value="1"/>
</dbReference>
<dbReference type="GO" id="GO:0004494">
    <property type="term" value="F:methylmalonyl-CoA mutase activity"/>
    <property type="evidence" value="ECO:0007669"/>
    <property type="project" value="UniProtKB-EC"/>
</dbReference>
<dbReference type="InterPro" id="IPR006158">
    <property type="entry name" value="Cobalamin-bd"/>
</dbReference>
<keyword evidence="7" id="KW-0170">Cobalt</keyword>
<dbReference type="PANTHER" id="PTHR48101">
    <property type="entry name" value="METHYLMALONYL-COA MUTASE, MITOCHONDRIAL-RELATED"/>
    <property type="match status" value="1"/>
</dbReference>
<dbReference type="NCBIfam" id="TIGR00641">
    <property type="entry name" value="acid_CoA_mut_N"/>
    <property type="match status" value="1"/>
</dbReference>
<dbReference type="PROSITE" id="PS51332">
    <property type="entry name" value="B12_BINDING"/>
    <property type="match status" value="1"/>
</dbReference>
<keyword evidence="6 9" id="KW-0413">Isomerase</keyword>
<dbReference type="CDD" id="cd02071">
    <property type="entry name" value="MM_CoA_mut_B12_BD"/>
    <property type="match status" value="1"/>
</dbReference>
<dbReference type="RefSeq" id="WP_305007988.1">
    <property type="nucleotide sequence ID" value="NZ_JAUQSY010000012.1"/>
</dbReference>
<dbReference type="InterPro" id="IPR006098">
    <property type="entry name" value="MMCoA_mutase_a_cat"/>
</dbReference>
<keyword evidence="10" id="KW-1185">Reference proteome</keyword>
<dbReference type="InterPro" id="IPR006099">
    <property type="entry name" value="MeMalonylCoA_mutase_a/b_cat"/>
</dbReference>
<evidence type="ECO:0000256" key="6">
    <source>
        <dbReference type="ARBA" id="ARBA00023235"/>
    </source>
</evidence>
<organism evidence="9 10">
    <name type="scientific">Hymenobacter aranciens</name>
    <dbReference type="NCBI Taxonomy" id="3063996"/>
    <lineage>
        <taxon>Bacteria</taxon>
        <taxon>Pseudomonadati</taxon>
        <taxon>Bacteroidota</taxon>
        <taxon>Cytophagia</taxon>
        <taxon>Cytophagales</taxon>
        <taxon>Hymenobacteraceae</taxon>
        <taxon>Hymenobacter</taxon>
    </lineage>
</organism>
<dbReference type="SUPFAM" id="SSF51703">
    <property type="entry name" value="Cobalamin (vitamin B12)-dependent enzymes"/>
    <property type="match status" value="1"/>
</dbReference>
<protein>
    <recommendedName>
        <fullName evidence="3">methylmalonyl-CoA mutase</fullName>
        <ecNumber evidence="3">5.4.99.2</ecNumber>
    </recommendedName>
</protein>
<evidence type="ECO:0000313" key="10">
    <source>
        <dbReference type="Proteomes" id="UP001176429"/>
    </source>
</evidence>
<dbReference type="InterPro" id="IPR036724">
    <property type="entry name" value="Cobalamin-bd_sf"/>
</dbReference>
<dbReference type="CDD" id="cd03679">
    <property type="entry name" value="MM_CoA_mutase_alpha_like"/>
    <property type="match status" value="1"/>
</dbReference>
<feature type="domain" description="B12-binding" evidence="8">
    <location>
        <begin position="608"/>
        <end position="735"/>
    </location>
</feature>
<keyword evidence="4" id="KW-0846">Cobalamin</keyword>
<dbReference type="Gene3D" id="3.20.20.240">
    <property type="entry name" value="Methylmalonyl-CoA mutase"/>
    <property type="match status" value="1"/>
</dbReference>
<comment type="similarity">
    <text evidence="2">Belongs to the methylmalonyl-CoA mutase family.</text>
</comment>
<evidence type="ECO:0000313" key="9">
    <source>
        <dbReference type="EMBL" id="MDO7876616.1"/>
    </source>
</evidence>
<name>A0ABT9BEC8_9BACT</name>
<dbReference type="InterPro" id="IPR006159">
    <property type="entry name" value="Acid_CoA_mut_C"/>
</dbReference>
<dbReference type="Pfam" id="PF02310">
    <property type="entry name" value="B12-binding"/>
    <property type="match status" value="1"/>
</dbReference>
<evidence type="ECO:0000256" key="5">
    <source>
        <dbReference type="ARBA" id="ARBA00022723"/>
    </source>
</evidence>
<dbReference type="PROSITE" id="PS00544">
    <property type="entry name" value="METMALONYL_COA_MUTASE"/>
    <property type="match status" value="1"/>
</dbReference>
<dbReference type="NCBIfam" id="NF006944">
    <property type="entry name" value="PRK09426.1"/>
    <property type="match status" value="1"/>
</dbReference>
<evidence type="ECO:0000256" key="1">
    <source>
        <dbReference type="ARBA" id="ARBA00001922"/>
    </source>
</evidence>
<dbReference type="Gene3D" id="3.40.50.280">
    <property type="entry name" value="Cobalamin-binding domain"/>
    <property type="match status" value="1"/>
</dbReference>
<gene>
    <name evidence="9" type="primary">scpA</name>
    <name evidence="9" type="ORF">Q5H93_17860</name>
</gene>
<dbReference type="Pfam" id="PF01642">
    <property type="entry name" value="MM_CoA_mutase"/>
    <property type="match status" value="1"/>
</dbReference>
<accession>A0ABT9BEC8</accession>
<evidence type="ECO:0000256" key="3">
    <source>
        <dbReference type="ARBA" id="ARBA00012398"/>
    </source>
</evidence>